<sequence>MTASPSRRPKRPLGSQPSVHFHRVKTQTAEPLPPVLFRLRSLLVSRTTAEADRLSDQDRVDETVRFDAAIPATDADTSEQHRFQDWDSNQADPAEMPAPTTADDASSKAVDTDSDVPQTVFQIRFDDPHDDVPAAHGADRMESTEGNGSDSNAAEATIKDVQSSQSIAGESDADQPVDGQRWALPINIGALTERYGAKLVVAAVLVALASATYFAGHRTQDLEKEDLDLIAVGDADIQEISTGVPEGPAIADTQSSRQSQDQSATFKTNRPIESSIAAAPSTDVELELSADTPGDFTSDPVGQALARQASPNANDDGTMALDQLSMTGDGMITQPTSASPAPANRGDAGIRGAAAGTSTPTPSATPNAISDWTRYLPGALPVNTGNSGTGAIQENPYQAALPGGSANAASPATTTPNDPMSVYQNYLGTVSSGAPATGDSVNRDVTGANMSDAEPVPRTAVNPYANAYPVR</sequence>
<reference evidence="2 3" key="1">
    <citation type="submission" date="2019-02" db="EMBL/GenBank/DDBJ databases">
        <title>Deep-cultivation of Planctomycetes and their phenomic and genomic characterization uncovers novel biology.</title>
        <authorList>
            <person name="Wiegand S."/>
            <person name="Jogler M."/>
            <person name="Boedeker C."/>
            <person name="Pinto D."/>
            <person name="Vollmers J."/>
            <person name="Rivas-Marin E."/>
            <person name="Kohn T."/>
            <person name="Peeters S.H."/>
            <person name="Heuer A."/>
            <person name="Rast P."/>
            <person name="Oberbeckmann S."/>
            <person name="Bunk B."/>
            <person name="Jeske O."/>
            <person name="Meyerdierks A."/>
            <person name="Storesund J.E."/>
            <person name="Kallscheuer N."/>
            <person name="Luecker S."/>
            <person name="Lage O.M."/>
            <person name="Pohl T."/>
            <person name="Merkel B.J."/>
            <person name="Hornburger P."/>
            <person name="Mueller R.-W."/>
            <person name="Bruemmer F."/>
            <person name="Labrenz M."/>
            <person name="Spormann A.M."/>
            <person name="Op Den Camp H."/>
            <person name="Overmann J."/>
            <person name="Amann R."/>
            <person name="Jetten M.S.M."/>
            <person name="Mascher T."/>
            <person name="Medema M.H."/>
            <person name="Devos D.P."/>
            <person name="Kaster A.-K."/>
            <person name="Ovreas L."/>
            <person name="Rohde M."/>
            <person name="Galperin M.Y."/>
            <person name="Jogler C."/>
        </authorList>
    </citation>
    <scope>NUCLEOTIDE SEQUENCE [LARGE SCALE GENOMIC DNA]</scope>
    <source>
        <strain evidence="2 3">Pan14r</strain>
    </source>
</reference>
<feature type="region of interest" description="Disordered" evidence="1">
    <location>
        <begin position="1"/>
        <end position="27"/>
    </location>
</feature>
<keyword evidence="3" id="KW-1185">Reference proteome</keyword>
<evidence type="ECO:0000313" key="2">
    <source>
        <dbReference type="EMBL" id="TWT70788.1"/>
    </source>
</evidence>
<gene>
    <name evidence="2" type="ORF">Pan14r_30960</name>
</gene>
<dbReference type="RefSeq" id="WP_146439483.1">
    <property type="nucleotide sequence ID" value="NZ_SJPL01000001.1"/>
</dbReference>
<comment type="caution">
    <text evidence="2">The sequence shown here is derived from an EMBL/GenBank/DDBJ whole genome shotgun (WGS) entry which is preliminary data.</text>
</comment>
<feature type="compositionally biased region" description="Low complexity" evidence="1">
    <location>
        <begin position="254"/>
        <end position="263"/>
    </location>
</feature>
<organism evidence="2 3">
    <name type="scientific">Crateriforma conspicua</name>
    <dbReference type="NCBI Taxonomy" id="2527996"/>
    <lineage>
        <taxon>Bacteria</taxon>
        <taxon>Pseudomonadati</taxon>
        <taxon>Planctomycetota</taxon>
        <taxon>Planctomycetia</taxon>
        <taxon>Planctomycetales</taxon>
        <taxon>Planctomycetaceae</taxon>
        <taxon>Crateriforma</taxon>
    </lineage>
</organism>
<feature type="compositionally biased region" description="Polar residues" evidence="1">
    <location>
        <begin position="144"/>
        <end position="153"/>
    </location>
</feature>
<feature type="compositionally biased region" description="Low complexity" evidence="1">
    <location>
        <begin position="343"/>
        <end position="366"/>
    </location>
</feature>
<evidence type="ECO:0000256" key="1">
    <source>
        <dbReference type="SAM" id="MobiDB-lite"/>
    </source>
</evidence>
<feature type="region of interest" description="Disordered" evidence="1">
    <location>
        <begin position="328"/>
        <end position="366"/>
    </location>
</feature>
<dbReference type="EMBL" id="SJPL01000001">
    <property type="protein sequence ID" value="TWT70788.1"/>
    <property type="molecule type" value="Genomic_DNA"/>
</dbReference>
<name>A0A5C5Y776_9PLAN</name>
<feature type="region of interest" description="Disordered" evidence="1">
    <location>
        <begin position="88"/>
        <end position="153"/>
    </location>
</feature>
<dbReference type="AlphaFoldDB" id="A0A5C5Y776"/>
<proteinExistence type="predicted"/>
<dbReference type="Proteomes" id="UP000317238">
    <property type="component" value="Unassembled WGS sequence"/>
</dbReference>
<protein>
    <submittedName>
        <fullName evidence="2">Uncharacterized protein</fullName>
    </submittedName>
</protein>
<dbReference type="OrthoDB" id="9918289at2"/>
<feature type="compositionally biased region" description="Basic and acidic residues" evidence="1">
    <location>
        <begin position="124"/>
        <end position="143"/>
    </location>
</feature>
<evidence type="ECO:0000313" key="3">
    <source>
        <dbReference type="Proteomes" id="UP000317238"/>
    </source>
</evidence>
<feature type="region of interest" description="Disordered" evidence="1">
    <location>
        <begin position="244"/>
        <end position="284"/>
    </location>
</feature>
<feature type="region of interest" description="Disordered" evidence="1">
    <location>
        <begin position="432"/>
        <end position="471"/>
    </location>
</feature>
<accession>A0A5C5Y776</accession>